<gene>
    <name evidence="2" type="ORF">CCAP1982_LOCUS10395</name>
</gene>
<keyword evidence="3" id="KW-1185">Reference proteome</keyword>
<accession>A0A811UUB3</accession>
<keyword evidence="1" id="KW-0812">Transmembrane</keyword>
<name>A0A811UUB3_CERCA</name>
<sequence length="303" mass="35377">MFKLKHLENKIEQIQDNIASARHNISHPSILSTKEIERFNIDIYKLKHIETGLLSYKDDSLLLAIKIPITHIKAQLTLITPLPNSRHFEIIGEQKYAITIGSKIYKYKEGAHFKNLKEFDICSSKQCKFEYNNKTTIEEIEDDTILIKNAYKTEMKQNCDNREIILERNALINFYNCKIEVINKSFQNTKAIVEEKYIYPEKENNALHFERKINLSEIILTQENNLNRLEELKVHKNINYGINILTILLLIIGILAIYIMNKKKNNKNETTNVNLELSIQHALNDKQKTERIGPLLGPKQTIM</sequence>
<organism evidence="2 3">
    <name type="scientific">Ceratitis capitata</name>
    <name type="common">Mediterranean fruit fly</name>
    <name type="synonym">Tephritis capitata</name>
    <dbReference type="NCBI Taxonomy" id="7213"/>
    <lineage>
        <taxon>Eukaryota</taxon>
        <taxon>Metazoa</taxon>
        <taxon>Ecdysozoa</taxon>
        <taxon>Arthropoda</taxon>
        <taxon>Hexapoda</taxon>
        <taxon>Insecta</taxon>
        <taxon>Pterygota</taxon>
        <taxon>Neoptera</taxon>
        <taxon>Endopterygota</taxon>
        <taxon>Diptera</taxon>
        <taxon>Brachycera</taxon>
        <taxon>Muscomorpha</taxon>
        <taxon>Tephritoidea</taxon>
        <taxon>Tephritidae</taxon>
        <taxon>Ceratitis</taxon>
        <taxon>Ceratitis</taxon>
    </lineage>
</organism>
<comment type="caution">
    <text evidence="2">The sequence shown here is derived from an EMBL/GenBank/DDBJ whole genome shotgun (WGS) entry which is preliminary data.</text>
</comment>
<proteinExistence type="predicted"/>
<reference evidence="2" key="1">
    <citation type="submission" date="2020-11" db="EMBL/GenBank/DDBJ databases">
        <authorList>
            <person name="Whitehead M."/>
        </authorList>
    </citation>
    <scope>NUCLEOTIDE SEQUENCE</scope>
    <source>
        <strain evidence="2">EGII</strain>
    </source>
</reference>
<dbReference type="Proteomes" id="UP000606786">
    <property type="component" value="Unassembled WGS sequence"/>
</dbReference>
<evidence type="ECO:0000256" key="1">
    <source>
        <dbReference type="SAM" id="Phobius"/>
    </source>
</evidence>
<evidence type="ECO:0000313" key="2">
    <source>
        <dbReference type="EMBL" id="CAD7001908.1"/>
    </source>
</evidence>
<keyword evidence="1" id="KW-1133">Transmembrane helix</keyword>
<dbReference type="EMBL" id="CAJHJT010000023">
    <property type="protein sequence ID" value="CAD7001908.1"/>
    <property type="molecule type" value="Genomic_DNA"/>
</dbReference>
<protein>
    <submittedName>
        <fullName evidence="2">(Mediterranean fruit fly) hypothetical protein</fullName>
    </submittedName>
</protein>
<keyword evidence="1" id="KW-0472">Membrane</keyword>
<feature type="transmembrane region" description="Helical" evidence="1">
    <location>
        <begin position="240"/>
        <end position="260"/>
    </location>
</feature>
<evidence type="ECO:0000313" key="3">
    <source>
        <dbReference type="Proteomes" id="UP000606786"/>
    </source>
</evidence>
<dbReference type="AlphaFoldDB" id="A0A811UUB3"/>